<dbReference type="PANTHER" id="PTHR34371">
    <property type="entry name" value="OS01G0551000 PROTEIN"/>
    <property type="match status" value="1"/>
</dbReference>
<gene>
    <name evidence="1" type="ORF">HAX54_012646</name>
</gene>
<evidence type="ECO:0000313" key="2">
    <source>
        <dbReference type="Proteomes" id="UP000823775"/>
    </source>
</evidence>
<keyword evidence="2" id="KW-1185">Reference proteome</keyword>
<dbReference type="PANTHER" id="PTHR34371:SF2">
    <property type="entry name" value="DUF688 FAMILY PROTEIN"/>
    <property type="match status" value="1"/>
</dbReference>
<protein>
    <submittedName>
        <fullName evidence="1">Uncharacterized protein</fullName>
    </submittedName>
</protein>
<organism evidence="1 2">
    <name type="scientific">Datura stramonium</name>
    <name type="common">Jimsonweed</name>
    <name type="synonym">Common thornapple</name>
    <dbReference type="NCBI Taxonomy" id="4076"/>
    <lineage>
        <taxon>Eukaryota</taxon>
        <taxon>Viridiplantae</taxon>
        <taxon>Streptophyta</taxon>
        <taxon>Embryophyta</taxon>
        <taxon>Tracheophyta</taxon>
        <taxon>Spermatophyta</taxon>
        <taxon>Magnoliopsida</taxon>
        <taxon>eudicotyledons</taxon>
        <taxon>Gunneridae</taxon>
        <taxon>Pentapetalae</taxon>
        <taxon>asterids</taxon>
        <taxon>lamiids</taxon>
        <taxon>Solanales</taxon>
        <taxon>Solanaceae</taxon>
        <taxon>Solanoideae</taxon>
        <taxon>Datureae</taxon>
        <taxon>Datura</taxon>
    </lineage>
</organism>
<name>A0ABS8TMU5_DATST</name>
<comment type="caution">
    <text evidence="1">The sequence shown here is derived from an EMBL/GenBank/DDBJ whole genome shotgun (WGS) entry which is preliminary data.</text>
</comment>
<evidence type="ECO:0000313" key="1">
    <source>
        <dbReference type="EMBL" id="MCD7471872.1"/>
    </source>
</evidence>
<sequence length="239" mass="26599">MSFIFLSNNVSNLFLNKRNPMANSTQELPLLFSTAALKLKYSADHQHSSSGGVLTPPLHSSLASVPFKWEEQPGKPRPSCTHLINVTTIFNEPKCLEPPPRLYYLYQNTKTPSPATTILQRRQLGNLVVSKNKVRPRPRRGYCWWQRFVIKGTTTGAGRNNSNETAVGGGNFVISSASPCVKTPTFERNGSFTSATHASSRIWSSIYEGFKQAVIPWKGKKSKKEVFIKTQALNALSIK</sequence>
<accession>A0ABS8TMU5</accession>
<proteinExistence type="predicted"/>
<reference evidence="1 2" key="1">
    <citation type="journal article" date="2021" name="BMC Genomics">
        <title>Datura genome reveals duplications of psychoactive alkaloid biosynthetic genes and high mutation rate following tissue culture.</title>
        <authorList>
            <person name="Rajewski A."/>
            <person name="Carter-House D."/>
            <person name="Stajich J."/>
            <person name="Litt A."/>
        </authorList>
    </citation>
    <scope>NUCLEOTIDE SEQUENCE [LARGE SCALE GENOMIC DNA]</scope>
    <source>
        <strain evidence="1">AR-01</strain>
    </source>
</reference>
<dbReference type="EMBL" id="JACEIK010001740">
    <property type="protein sequence ID" value="MCD7471872.1"/>
    <property type="molecule type" value="Genomic_DNA"/>
</dbReference>
<dbReference type="Proteomes" id="UP000823775">
    <property type="component" value="Unassembled WGS sequence"/>
</dbReference>